<keyword evidence="7" id="KW-0106">Calcium</keyword>
<dbReference type="AlphaFoldDB" id="A0AAE7D6D4"/>
<protein>
    <recommendedName>
        <fullName evidence="5">beta-galactosidase</fullName>
        <ecNumber evidence="5">3.2.1.23</ecNumber>
    </recommendedName>
</protein>
<feature type="chain" id="PRO_5041966433" description="beta-galactosidase" evidence="9">
    <location>
        <begin position="21"/>
        <end position="914"/>
    </location>
</feature>
<sequence length="914" mass="102208">MSARLLLLFTGILCLQTATAQENQYQYLSGTDKDHTVTWDFYCSGGQRKGQWTTIAVPSNWEQQGFGSYNYGHDKVKTDEYGLYRYRFTAPENWRERRVDIVFEGVMTDAEVKINGKLAGPVHQGGFYRFRYDISKLLHNGSNLLEVKVNKMSANAGVNNAERNGDFWVLGGIYRPVFLEVKPLVHIDRVAIDATAKGQFTVHAYTTALSGEYTISAQVQTMAGKAVKEAVAVPGNNTNAYTITQSVDHPATWSAEAPNRYQAVIEIKKGNQTIHRITQPFGFRTIEIRPHDGIYVNDVKVIFKGVNRHSAWPETGRTLSKAISIQDVNLMKDMNMNAVRMSHYPPDVHFLDVCDSLGLFVLDELTGWQAAYDTIVGRKLVKELVERDVNHPSVIAWDNGNEGGFNRALDGDYAKYDPQKRPVLHPWERYNGVDTKHYPDFNYLVNASLYDQDIYLPTEFMHGLYDGGMGAGLADFWQRMLLHPRGAGGFLWAFADEGLVRTDKNGLMDTDGNHAPDGILGPHREKEGSFYTIREIWSPVHITLSAITTSFNGLVPVENRYDYTSLAQCRFGWQLLRFPSAGRKEKTDTLATGTINPPDLAPHTKGFLSLQLPAGWQEADALQVTAWDHHGREIITRSWPLQSPADVVRQFSAPVGKMNVVSGNDTLAVDNGKGVYYFSRTSGLLLQILTPKGKISLSGGPVLAGIPQQLKEFRSGADSSGFFVWARYEGNGFLQVKWTFQPGVPVKLDYSYSFKGEAAFSGITFRYPEEKVTGLSWQGDGPYRVWKNRLHGNLFGSWYKAYNNTVTGESWVYPEFKGYHANVYSATFHTTEQPITFYTGNASTFLQVFRPQAPGGASNNNTHPAFPEGDIGFLNAIAPIGTKFQHAAQMGPESQNNMMLNYTPVKGTVWIDLP</sequence>
<dbReference type="Gene3D" id="3.20.20.80">
    <property type="entry name" value="Glycosidases"/>
    <property type="match status" value="1"/>
</dbReference>
<keyword evidence="6 13" id="KW-0378">Hydrolase</keyword>
<dbReference type="GO" id="GO:0005990">
    <property type="term" value="P:lactose catabolic process"/>
    <property type="evidence" value="ECO:0007669"/>
    <property type="project" value="TreeGrafter"/>
</dbReference>
<dbReference type="InterPro" id="IPR006104">
    <property type="entry name" value="Glyco_hydro_2_N"/>
</dbReference>
<dbReference type="GO" id="GO:0009341">
    <property type="term" value="C:beta-galactosidase complex"/>
    <property type="evidence" value="ECO:0007669"/>
    <property type="project" value="TreeGrafter"/>
</dbReference>
<dbReference type="InterPro" id="IPR036156">
    <property type="entry name" value="Beta-gal/glucu_dom_sf"/>
</dbReference>
<dbReference type="PRINTS" id="PR00132">
    <property type="entry name" value="GLHYDRLASE2"/>
</dbReference>
<dbReference type="InterPro" id="IPR006103">
    <property type="entry name" value="Glyco_hydro_2_cat"/>
</dbReference>
<dbReference type="KEGG" id="coy:HF329_04335"/>
<evidence type="ECO:0000259" key="11">
    <source>
        <dbReference type="Pfam" id="PF02836"/>
    </source>
</evidence>
<accession>A0AAE7D6D4</accession>
<dbReference type="GO" id="GO:0030246">
    <property type="term" value="F:carbohydrate binding"/>
    <property type="evidence" value="ECO:0007669"/>
    <property type="project" value="InterPro"/>
</dbReference>
<dbReference type="InterPro" id="IPR014718">
    <property type="entry name" value="GH-type_carb-bd"/>
</dbReference>
<dbReference type="Pfam" id="PF02837">
    <property type="entry name" value="Glyco_hydro_2_N"/>
    <property type="match status" value="1"/>
</dbReference>
<dbReference type="InterPro" id="IPR017853">
    <property type="entry name" value="GH"/>
</dbReference>
<dbReference type="SUPFAM" id="SSF49785">
    <property type="entry name" value="Galactose-binding domain-like"/>
    <property type="match status" value="1"/>
</dbReference>
<comment type="subunit">
    <text evidence="4">Monomer.</text>
</comment>
<comment type="cofactor">
    <cofactor evidence="2">
        <name>Ca(2+)</name>
        <dbReference type="ChEBI" id="CHEBI:29108"/>
    </cofactor>
</comment>
<evidence type="ECO:0000256" key="2">
    <source>
        <dbReference type="ARBA" id="ARBA00001913"/>
    </source>
</evidence>
<feature type="signal peptide" evidence="9">
    <location>
        <begin position="1"/>
        <end position="20"/>
    </location>
</feature>
<evidence type="ECO:0000313" key="13">
    <source>
        <dbReference type="EMBL" id="QJB30567.1"/>
    </source>
</evidence>
<evidence type="ECO:0000256" key="8">
    <source>
        <dbReference type="ARBA" id="ARBA00023295"/>
    </source>
</evidence>
<dbReference type="InterPro" id="IPR006101">
    <property type="entry name" value="Glyco_hydro_2"/>
</dbReference>
<evidence type="ECO:0000256" key="4">
    <source>
        <dbReference type="ARBA" id="ARBA00011245"/>
    </source>
</evidence>
<dbReference type="Gene3D" id="2.60.120.260">
    <property type="entry name" value="Galactose-binding domain-like"/>
    <property type="match status" value="1"/>
</dbReference>
<name>A0AAE7D6D4_9BACT</name>
<dbReference type="Gene3D" id="2.70.98.10">
    <property type="match status" value="1"/>
</dbReference>
<evidence type="ECO:0000256" key="1">
    <source>
        <dbReference type="ARBA" id="ARBA00001412"/>
    </source>
</evidence>
<dbReference type="EC" id="3.2.1.23" evidence="5"/>
<evidence type="ECO:0000256" key="5">
    <source>
        <dbReference type="ARBA" id="ARBA00012756"/>
    </source>
</evidence>
<dbReference type="PANTHER" id="PTHR46323">
    <property type="entry name" value="BETA-GALACTOSIDASE"/>
    <property type="match status" value="1"/>
</dbReference>
<dbReference type="SUPFAM" id="SSF49303">
    <property type="entry name" value="beta-Galactosidase/glucuronidase domain"/>
    <property type="match status" value="1"/>
</dbReference>
<keyword evidence="8" id="KW-0326">Glycosidase</keyword>
<dbReference type="InterPro" id="IPR008979">
    <property type="entry name" value="Galactose-bd-like_sf"/>
</dbReference>
<comment type="catalytic activity">
    <reaction evidence="1">
        <text>Hydrolysis of terminal non-reducing beta-D-galactose residues in beta-D-galactosides.</text>
        <dbReference type="EC" id="3.2.1.23"/>
    </reaction>
</comment>
<dbReference type="InterPro" id="IPR011013">
    <property type="entry name" value="Gal_mutarotase_sf_dom"/>
</dbReference>
<dbReference type="Gene3D" id="2.60.40.10">
    <property type="entry name" value="Immunoglobulins"/>
    <property type="match status" value="1"/>
</dbReference>
<evidence type="ECO:0000256" key="7">
    <source>
        <dbReference type="ARBA" id="ARBA00022837"/>
    </source>
</evidence>
<dbReference type="SUPFAM" id="SSF51445">
    <property type="entry name" value="(Trans)glycosidases"/>
    <property type="match status" value="1"/>
</dbReference>
<feature type="domain" description="Glycoside hydrolase family 2 catalytic" evidence="11">
    <location>
        <begin position="292"/>
        <end position="505"/>
    </location>
</feature>
<organism evidence="13 14">
    <name type="scientific">Chitinophaga oryzae</name>
    <dbReference type="NCBI Taxonomy" id="2725414"/>
    <lineage>
        <taxon>Bacteria</taxon>
        <taxon>Pseudomonadati</taxon>
        <taxon>Bacteroidota</taxon>
        <taxon>Chitinophagia</taxon>
        <taxon>Chitinophagales</taxon>
        <taxon>Chitinophagaceae</taxon>
        <taxon>Chitinophaga</taxon>
    </lineage>
</organism>
<feature type="domain" description="Glycoside hydrolase family 2 immunoglobulin-like beta-sandwich" evidence="10">
    <location>
        <begin position="185"/>
        <end position="284"/>
    </location>
</feature>
<feature type="domain" description="Glycosyl hydrolases family 2 sugar binding" evidence="12">
    <location>
        <begin position="53"/>
        <end position="183"/>
    </location>
</feature>
<dbReference type="PANTHER" id="PTHR46323:SF2">
    <property type="entry name" value="BETA-GALACTOSIDASE"/>
    <property type="match status" value="1"/>
</dbReference>
<dbReference type="Pfam" id="PF00703">
    <property type="entry name" value="Glyco_hydro_2"/>
    <property type="match status" value="1"/>
</dbReference>
<evidence type="ECO:0000256" key="9">
    <source>
        <dbReference type="SAM" id="SignalP"/>
    </source>
</evidence>
<dbReference type="InterPro" id="IPR013783">
    <property type="entry name" value="Ig-like_fold"/>
</dbReference>
<dbReference type="InterPro" id="IPR050347">
    <property type="entry name" value="Bact_Beta-galactosidase"/>
</dbReference>
<keyword evidence="9" id="KW-0732">Signal</keyword>
<dbReference type="GO" id="GO:0004565">
    <property type="term" value="F:beta-galactosidase activity"/>
    <property type="evidence" value="ECO:0007669"/>
    <property type="project" value="UniProtKB-EC"/>
</dbReference>
<proteinExistence type="inferred from homology"/>
<dbReference type="InterPro" id="IPR006102">
    <property type="entry name" value="Ig-like_GH2"/>
</dbReference>
<dbReference type="EMBL" id="CP051205">
    <property type="protein sequence ID" value="QJB30567.1"/>
    <property type="molecule type" value="Genomic_DNA"/>
</dbReference>
<comment type="similarity">
    <text evidence="3">Belongs to the glycosyl hydrolase 2 family.</text>
</comment>
<evidence type="ECO:0000256" key="3">
    <source>
        <dbReference type="ARBA" id="ARBA00007401"/>
    </source>
</evidence>
<evidence type="ECO:0000259" key="10">
    <source>
        <dbReference type="Pfam" id="PF00703"/>
    </source>
</evidence>
<dbReference type="Pfam" id="PF02836">
    <property type="entry name" value="Glyco_hydro_2_C"/>
    <property type="match status" value="1"/>
</dbReference>
<evidence type="ECO:0000313" key="14">
    <source>
        <dbReference type="Proteomes" id="UP000502421"/>
    </source>
</evidence>
<dbReference type="RefSeq" id="WP_168802845.1">
    <property type="nucleotide sequence ID" value="NZ_CP051205.1"/>
</dbReference>
<gene>
    <name evidence="13" type="ORF">HF329_04335</name>
</gene>
<evidence type="ECO:0000256" key="6">
    <source>
        <dbReference type="ARBA" id="ARBA00022801"/>
    </source>
</evidence>
<dbReference type="SUPFAM" id="SSF74650">
    <property type="entry name" value="Galactose mutarotase-like"/>
    <property type="match status" value="1"/>
</dbReference>
<dbReference type="Proteomes" id="UP000502421">
    <property type="component" value="Chromosome"/>
</dbReference>
<reference evidence="14" key="1">
    <citation type="submission" date="2020-04" db="EMBL/GenBank/DDBJ databases">
        <authorList>
            <person name="Kittiwongwattana C."/>
        </authorList>
    </citation>
    <scope>NUCLEOTIDE SEQUENCE [LARGE SCALE GENOMIC DNA]</scope>
    <source>
        <strain evidence="14">1310</strain>
    </source>
</reference>
<evidence type="ECO:0000259" key="12">
    <source>
        <dbReference type="Pfam" id="PF02837"/>
    </source>
</evidence>